<evidence type="ECO:0000256" key="1">
    <source>
        <dbReference type="ARBA" id="ARBA00009437"/>
    </source>
</evidence>
<dbReference type="Gene3D" id="1.10.10.10">
    <property type="entry name" value="Winged helix-like DNA-binding domain superfamily/Winged helix DNA-binding domain"/>
    <property type="match status" value="1"/>
</dbReference>
<dbReference type="Gene3D" id="3.40.190.290">
    <property type="match status" value="1"/>
</dbReference>
<name>A0ABY6B453_9BURK</name>
<reference evidence="6" key="1">
    <citation type="submission" date="2022-10" db="EMBL/GenBank/DDBJ databases">
        <title>Characterization and whole genome sequencing of a new Roseateles species, isolated from fresh water.</title>
        <authorList>
            <person name="Guliayeva D.Y."/>
            <person name="Akhremchuk A.E."/>
            <person name="Sikolenko M.A."/>
            <person name="Valentovich L.N."/>
            <person name="Sidarenka A.V."/>
        </authorList>
    </citation>
    <scope>NUCLEOTIDE SEQUENCE</scope>
    <source>
        <strain evidence="6">BIM B-1768</strain>
    </source>
</reference>
<dbReference type="InterPro" id="IPR000847">
    <property type="entry name" value="LysR_HTH_N"/>
</dbReference>
<keyword evidence="7" id="KW-1185">Reference proteome</keyword>
<dbReference type="Pfam" id="PF00126">
    <property type="entry name" value="HTH_1"/>
    <property type="match status" value="1"/>
</dbReference>
<evidence type="ECO:0000259" key="5">
    <source>
        <dbReference type="PROSITE" id="PS50931"/>
    </source>
</evidence>
<comment type="similarity">
    <text evidence="1">Belongs to the LysR transcriptional regulatory family.</text>
</comment>
<dbReference type="Pfam" id="PF03466">
    <property type="entry name" value="LysR_substrate"/>
    <property type="match status" value="1"/>
</dbReference>
<keyword evidence="3" id="KW-0238">DNA-binding</keyword>
<dbReference type="SUPFAM" id="SSF46785">
    <property type="entry name" value="Winged helix' DNA-binding domain"/>
    <property type="match status" value="1"/>
</dbReference>
<dbReference type="Proteomes" id="UP001064933">
    <property type="component" value="Chromosome"/>
</dbReference>
<dbReference type="InterPro" id="IPR005119">
    <property type="entry name" value="LysR_subst-bd"/>
</dbReference>
<dbReference type="EMBL" id="CP104562">
    <property type="protein sequence ID" value="UXH80161.1"/>
    <property type="molecule type" value="Genomic_DNA"/>
</dbReference>
<organism evidence="6 7">
    <name type="scientific">Roseateles amylovorans</name>
    <dbReference type="NCBI Taxonomy" id="2978473"/>
    <lineage>
        <taxon>Bacteria</taxon>
        <taxon>Pseudomonadati</taxon>
        <taxon>Pseudomonadota</taxon>
        <taxon>Betaproteobacteria</taxon>
        <taxon>Burkholderiales</taxon>
        <taxon>Sphaerotilaceae</taxon>
        <taxon>Roseateles</taxon>
    </lineage>
</organism>
<dbReference type="RefSeq" id="WP_261759979.1">
    <property type="nucleotide sequence ID" value="NZ_CP104562.2"/>
</dbReference>
<dbReference type="SUPFAM" id="SSF53850">
    <property type="entry name" value="Periplasmic binding protein-like II"/>
    <property type="match status" value="1"/>
</dbReference>
<accession>A0ABY6B453</accession>
<sequence length="315" mass="34529">MDRLTAARVFVEVAERGSLTQTAEHLEMSTAMVSRYLSAAEDWLGARLLHRTTRKVSLTEAGAAALPSCRQLLDVATDAAHLAAERGREPAGLLRITSSSSFAEAELTAALVDFQRQYAQVELVLSVSDKASDLVGERVDLAVRLTNTLDPTMITRPLAKCRSMLCASPAYLALRGQPRTAEDLRQHRCIAHAFGIGKQYRFTRGDETVEVPVSWSFHTNETAVLRRAVLSGAGIGMLPTYYLGDDLSTGRLVRLLPDHEPGVLGIHAIYLSRKHQPLALRLLVDFLAARFAGDPAPWDRAIEARQTAARRGFKS</sequence>
<dbReference type="PANTHER" id="PTHR30537">
    <property type="entry name" value="HTH-TYPE TRANSCRIPTIONAL REGULATOR"/>
    <property type="match status" value="1"/>
</dbReference>
<proteinExistence type="inferred from homology"/>
<dbReference type="InterPro" id="IPR036390">
    <property type="entry name" value="WH_DNA-bd_sf"/>
</dbReference>
<dbReference type="InterPro" id="IPR058163">
    <property type="entry name" value="LysR-type_TF_proteobact-type"/>
</dbReference>
<dbReference type="CDD" id="cd08422">
    <property type="entry name" value="PBP2_CrgA_like"/>
    <property type="match status" value="1"/>
</dbReference>
<evidence type="ECO:0000256" key="2">
    <source>
        <dbReference type="ARBA" id="ARBA00023015"/>
    </source>
</evidence>
<protein>
    <submittedName>
        <fullName evidence="6">LysR family transcriptional regulator</fullName>
    </submittedName>
</protein>
<evidence type="ECO:0000256" key="3">
    <source>
        <dbReference type="ARBA" id="ARBA00023125"/>
    </source>
</evidence>
<gene>
    <name evidence="6" type="ORF">N4261_09890</name>
</gene>
<dbReference type="PROSITE" id="PS50931">
    <property type="entry name" value="HTH_LYSR"/>
    <property type="match status" value="1"/>
</dbReference>
<feature type="domain" description="HTH lysR-type" evidence="5">
    <location>
        <begin position="1"/>
        <end position="59"/>
    </location>
</feature>
<evidence type="ECO:0000313" key="6">
    <source>
        <dbReference type="EMBL" id="UXH80161.1"/>
    </source>
</evidence>
<keyword evidence="4" id="KW-0804">Transcription</keyword>
<evidence type="ECO:0000313" key="7">
    <source>
        <dbReference type="Proteomes" id="UP001064933"/>
    </source>
</evidence>
<keyword evidence="2" id="KW-0805">Transcription regulation</keyword>
<evidence type="ECO:0000256" key="4">
    <source>
        <dbReference type="ARBA" id="ARBA00023163"/>
    </source>
</evidence>
<dbReference type="InterPro" id="IPR036388">
    <property type="entry name" value="WH-like_DNA-bd_sf"/>
</dbReference>
<dbReference type="PANTHER" id="PTHR30537:SF35">
    <property type="entry name" value="TRANSCRIPTIONAL REGULATORY PROTEIN"/>
    <property type="match status" value="1"/>
</dbReference>